<dbReference type="EMBL" id="VJMJ01000226">
    <property type="protein sequence ID" value="KAF0726075.1"/>
    <property type="molecule type" value="Genomic_DNA"/>
</dbReference>
<evidence type="ECO:0000256" key="1">
    <source>
        <dbReference type="SAM" id="MobiDB-lite"/>
    </source>
</evidence>
<reference evidence="3 4" key="1">
    <citation type="submission" date="2019-07" db="EMBL/GenBank/DDBJ databases">
        <title>Genomics analysis of Aphanomyces spp. identifies a new class of oomycete effector associated with host adaptation.</title>
        <authorList>
            <person name="Gaulin E."/>
        </authorList>
    </citation>
    <scope>NUCLEOTIDE SEQUENCE [LARGE SCALE GENOMIC DNA]</scope>
    <source>
        <strain evidence="3 4">ATCC 201684</strain>
    </source>
</reference>
<evidence type="ECO:0000313" key="3">
    <source>
        <dbReference type="EMBL" id="KAF0726075.1"/>
    </source>
</evidence>
<proteinExistence type="predicted"/>
<feature type="compositionally biased region" description="Low complexity" evidence="1">
    <location>
        <begin position="143"/>
        <end position="165"/>
    </location>
</feature>
<name>A0A6G0WGD6_9STRA</name>
<evidence type="ECO:0000256" key="2">
    <source>
        <dbReference type="SAM" id="SignalP"/>
    </source>
</evidence>
<comment type="caution">
    <text evidence="3">The sequence shown here is derived from an EMBL/GenBank/DDBJ whole genome shotgun (WGS) entry which is preliminary data.</text>
</comment>
<feature type="compositionally biased region" description="Gly residues" evidence="1">
    <location>
        <begin position="90"/>
        <end position="115"/>
    </location>
</feature>
<feature type="signal peptide" evidence="2">
    <location>
        <begin position="1"/>
        <end position="16"/>
    </location>
</feature>
<feature type="region of interest" description="Disordered" evidence="1">
    <location>
        <begin position="45"/>
        <end position="173"/>
    </location>
</feature>
<evidence type="ECO:0000313" key="4">
    <source>
        <dbReference type="Proteomes" id="UP000481153"/>
    </source>
</evidence>
<organism evidence="3 4">
    <name type="scientific">Aphanomyces euteiches</name>
    <dbReference type="NCBI Taxonomy" id="100861"/>
    <lineage>
        <taxon>Eukaryota</taxon>
        <taxon>Sar</taxon>
        <taxon>Stramenopiles</taxon>
        <taxon>Oomycota</taxon>
        <taxon>Saprolegniomycetes</taxon>
        <taxon>Saprolegniales</taxon>
        <taxon>Verrucalvaceae</taxon>
        <taxon>Aphanomyces</taxon>
    </lineage>
</organism>
<feature type="chain" id="PRO_5026231875" evidence="2">
    <location>
        <begin position="17"/>
        <end position="173"/>
    </location>
</feature>
<accession>A0A6G0WGD6</accession>
<keyword evidence="4" id="KW-1185">Reference proteome</keyword>
<protein>
    <submittedName>
        <fullName evidence="3">Uncharacterized protein</fullName>
    </submittedName>
</protein>
<dbReference type="VEuPathDB" id="FungiDB:AeMF1_021416"/>
<dbReference type="Proteomes" id="UP000481153">
    <property type="component" value="Unassembled WGS sequence"/>
</dbReference>
<sequence length="173" mass="18485">MRLLFSIALATSAALALNQPRQDSPAILAHQEDYAVHYHRMLQGSREGKKFNGQEATGVSHESAIRRLKPKGNSWKNAFGPLVRAPSYGQGRGGGQQGQGRGGGQQGQGRGGGQQIQGYQPGHHTGAMARRSPPRRQQEPQRQDSFGSSRSVSSSGSSSLSRSSSAEFDRATS</sequence>
<keyword evidence="2" id="KW-0732">Signal</keyword>
<gene>
    <name evidence="3" type="ORF">Ae201684_015588</name>
</gene>
<dbReference type="AlphaFoldDB" id="A0A6G0WGD6"/>